<dbReference type="PROSITE" id="PS51404">
    <property type="entry name" value="DYP_PEROXIDASE"/>
    <property type="match status" value="1"/>
</dbReference>
<dbReference type="InterPro" id="IPR011008">
    <property type="entry name" value="Dimeric_a/b-barrel"/>
</dbReference>
<dbReference type="GO" id="GO:0004601">
    <property type="term" value="F:peroxidase activity"/>
    <property type="evidence" value="ECO:0007669"/>
    <property type="project" value="UniProtKB-KW"/>
</dbReference>
<reference evidence="7 8" key="1">
    <citation type="submission" date="2019-09" db="EMBL/GenBank/DDBJ databases">
        <title>Taxonomy of Antarctic Massilia spp.: description of Massilia rubra sp. nov., Massilia aquatica sp. nov., Massilia mucilaginosa sp. nov., Massilia frigida sp. nov. isolated from streams, lakes and regoliths.</title>
        <authorList>
            <person name="Holochova P."/>
            <person name="Sedlacek I."/>
            <person name="Kralova S."/>
            <person name="Maslanova I."/>
            <person name="Busse H.-J."/>
            <person name="Stankova E."/>
            <person name="Vrbovska V."/>
            <person name="Kovarovic V."/>
            <person name="Bartak M."/>
            <person name="Svec P."/>
            <person name="Pantucek R."/>
        </authorList>
    </citation>
    <scope>NUCLEOTIDE SEQUENCE [LARGE SCALE GENOMIC DNA]</scope>
    <source>
        <strain evidence="7 8">CCM 8692</strain>
    </source>
</reference>
<dbReference type="EMBL" id="VUYU01000006">
    <property type="protein sequence ID" value="NHZ34088.1"/>
    <property type="molecule type" value="Genomic_DNA"/>
</dbReference>
<dbReference type="PANTHER" id="PTHR30521:SF5">
    <property type="entry name" value="BLR4509 PROTEIN"/>
    <property type="match status" value="1"/>
</dbReference>
<dbReference type="Pfam" id="PF21105">
    <property type="entry name" value="DyP_N"/>
    <property type="match status" value="1"/>
</dbReference>
<evidence type="ECO:0000256" key="5">
    <source>
        <dbReference type="ARBA" id="ARBA00023004"/>
    </source>
</evidence>
<dbReference type="RefSeq" id="WP_167224300.1">
    <property type="nucleotide sequence ID" value="NZ_VUYU01000006.1"/>
</dbReference>
<keyword evidence="5" id="KW-0408">Iron</keyword>
<evidence type="ECO:0000313" key="7">
    <source>
        <dbReference type="EMBL" id="NHZ34088.1"/>
    </source>
</evidence>
<protein>
    <submittedName>
        <fullName evidence="7">Peroxidase</fullName>
    </submittedName>
</protein>
<comment type="cofactor">
    <cofactor evidence="1">
        <name>heme b</name>
        <dbReference type="ChEBI" id="CHEBI:60344"/>
    </cofactor>
</comment>
<evidence type="ECO:0000256" key="2">
    <source>
        <dbReference type="ARBA" id="ARBA00022559"/>
    </source>
</evidence>
<proteinExistence type="predicted"/>
<evidence type="ECO:0000256" key="1">
    <source>
        <dbReference type="ARBA" id="ARBA00001970"/>
    </source>
</evidence>
<name>A0ABX0LHL4_9BURK</name>
<feature type="domain" description="DyP dimeric alpha+beta barrel" evidence="6">
    <location>
        <begin position="62"/>
        <end position="167"/>
    </location>
</feature>
<accession>A0ABX0LHL4</accession>
<dbReference type="Proteomes" id="UP000785613">
    <property type="component" value="Unassembled WGS sequence"/>
</dbReference>
<evidence type="ECO:0000256" key="3">
    <source>
        <dbReference type="ARBA" id="ARBA00022723"/>
    </source>
</evidence>
<sequence length="480" mass="51130">MSDSAIDLDDVQGVILHGYRVKLVRHFVLTITDAGATGRLIAALVRGDHGLPAITTARRIAPKPALFMNICFSASGLAALGISAQQLASFDAAFRRGATDPASAATVGDVGPSAPQHWIGGLHDGARVHILLSLWATDSHAALEDASARLRAAFTNGVTELYVQDGAEFPDRTVHFGYRHGIAQPTIIGVPRKRDAPDAQPPVPAGEFLLGHRNAGGGTYRVLPDELSSNSSYAVFRILEQDVAGFEAMLARFSAQTGIDIEMLAAKLLGRWRNGNPLTLTPTAQGAPLPDAQLNSFEFVGSDPATNDTLGLKCPIGAHIRRNNPRDAAVIGTDSTHHRLMRRSMPYGPQYDPDHPDTHARGLIGFFINASIRNQFEFLSSEWNRRDDFVKSATGPEGAAAGNAVYNISGEDFLAGVNDPASSAFTLPGKGPKGSANRTLDGFSRLVTTRGGVYCFFPSIKGLLYLAQLTAAAGAVPYQR</sequence>
<dbReference type="InterPro" id="IPR049509">
    <property type="entry name" value="DyP_N"/>
</dbReference>
<keyword evidence="2 7" id="KW-0575">Peroxidase</keyword>
<keyword evidence="4" id="KW-0560">Oxidoreductase</keyword>
<comment type="caution">
    <text evidence="7">The sequence shown here is derived from an EMBL/GenBank/DDBJ whole genome shotgun (WGS) entry which is preliminary data.</text>
</comment>
<dbReference type="SUPFAM" id="SSF54909">
    <property type="entry name" value="Dimeric alpha+beta barrel"/>
    <property type="match status" value="1"/>
</dbReference>
<evidence type="ECO:0000256" key="4">
    <source>
        <dbReference type="ARBA" id="ARBA00023002"/>
    </source>
</evidence>
<dbReference type="PANTHER" id="PTHR30521">
    <property type="entry name" value="DEFERROCHELATASE/PEROXIDASE"/>
    <property type="match status" value="1"/>
</dbReference>
<organism evidence="7 8">
    <name type="scientific">Massilia rubra</name>
    <dbReference type="NCBI Taxonomy" id="2607910"/>
    <lineage>
        <taxon>Bacteria</taxon>
        <taxon>Pseudomonadati</taxon>
        <taxon>Pseudomonadota</taxon>
        <taxon>Betaproteobacteria</taxon>
        <taxon>Burkholderiales</taxon>
        <taxon>Oxalobacteraceae</taxon>
        <taxon>Telluria group</taxon>
        <taxon>Massilia</taxon>
    </lineage>
</organism>
<evidence type="ECO:0000313" key="8">
    <source>
        <dbReference type="Proteomes" id="UP000785613"/>
    </source>
</evidence>
<evidence type="ECO:0000259" key="6">
    <source>
        <dbReference type="Pfam" id="PF21105"/>
    </source>
</evidence>
<keyword evidence="8" id="KW-1185">Reference proteome</keyword>
<dbReference type="InterPro" id="IPR006314">
    <property type="entry name" value="Dyp_peroxidase"/>
</dbReference>
<gene>
    <name evidence="7" type="ORF">F0185_10870</name>
</gene>
<keyword evidence="3" id="KW-0479">Metal-binding</keyword>